<sequence length="268" mass="29878">GGSATFAAKFLAQRLSAQKFASLDPETFYNFVEQRPQVRIRNGEREILWPANEFTSASDTRLAQDVIIGMGVEPHLRWRAYIDAILRVVHDCHVELVVTLGALLADVVYSRPVRLTGTASDPGLARRLNLSTSRYEGPTGIVGTLHDACKREGLPAISIWANVPHYIAASPNIKAALVLVRRVFTLLDFNADLSDLESAAGDFDRRVASVLASDAKVAEYVRRLEERDDDDDDEQEYPGNTDALPSGEELARELEEFLREQRRERGQD</sequence>
<organism evidence="2 3">
    <name type="scientific">Tectimicrobiota bacterium</name>
    <dbReference type="NCBI Taxonomy" id="2528274"/>
    <lineage>
        <taxon>Bacteria</taxon>
        <taxon>Pseudomonadati</taxon>
        <taxon>Nitrospinota/Tectimicrobiota group</taxon>
        <taxon>Candidatus Tectimicrobiota</taxon>
    </lineage>
</organism>
<evidence type="ECO:0000256" key="1">
    <source>
        <dbReference type="SAM" id="MobiDB-lite"/>
    </source>
</evidence>
<dbReference type="InterPro" id="IPR019151">
    <property type="entry name" value="Proteasome_assmbl_chaperone_2"/>
</dbReference>
<reference evidence="2" key="1">
    <citation type="submission" date="2019-03" db="EMBL/GenBank/DDBJ databases">
        <title>Lake Tanganyika Metagenome-Assembled Genomes (MAGs).</title>
        <authorList>
            <person name="Tran P."/>
        </authorList>
    </citation>
    <scope>NUCLEOTIDE SEQUENCE</scope>
    <source>
        <strain evidence="2">K_DeepCast_65m_m2_066</strain>
    </source>
</reference>
<proteinExistence type="predicted"/>
<dbReference type="InterPro" id="IPR008492">
    <property type="entry name" value="Rv2714-like"/>
</dbReference>
<name>A0A937VZU5_UNCTE</name>
<accession>A0A937VZU5</accession>
<dbReference type="Gene3D" id="3.40.50.10900">
    <property type="entry name" value="PAC-like subunit"/>
    <property type="match status" value="1"/>
</dbReference>
<gene>
    <name evidence="2" type="ORF">FJZ47_09675</name>
</gene>
<dbReference type="PIRSF" id="PIRSF028754">
    <property type="entry name" value="UCP028754"/>
    <property type="match status" value="1"/>
</dbReference>
<dbReference type="EMBL" id="VGLS01000251">
    <property type="protein sequence ID" value="MBM3224057.1"/>
    <property type="molecule type" value="Genomic_DNA"/>
</dbReference>
<protein>
    <submittedName>
        <fullName evidence="2">PAC2 family protein</fullName>
    </submittedName>
</protein>
<feature type="non-terminal residue" evidence="2">
    <location>
        <position position="1"/>
    </location>
</feature>
<dbReference type="InterPro" id="IPR038389">
    <property type="entry name" value="PSMG2_sf"/>
</dbReference>
<dbReference type="AlphaFoldDB" id="A0A937VZU5"/>
<evidence type="ECO:0000313" key="2">
    <source>
        <dbReference type="EMBL" id="MBM3224057.1"/>
    </source>
</evidence>
<comment type="caution">
    <text evidence="2">The sequence shown here is derived from an EMBL/GenBank/DDBJ whole genome shotgun (WGS) entry which is preliminary data.</text>
</comment>
<evidence type="ECO:0000313" key="3">
    <source>
        <dbReference type="Proteomes" id="UP000712673"/>
    </source>
</evidence>
<dbReference type="Proteomes" id="UP000712673">
    <property type="component" value="Unassembled WGS sequence"/>
</dbReference>
<feature type="compositionally biased region" description="Acidic residues" evidence="1">
    <location>
        <begin position="227"/>
        <end position="236"/>
    </location>
</feature>
<dbReference type="Pfam" id="PF09754">
    <property type="entry name" value="PAC2"/>
    <property type="match status" value="1"/>
</dbReference>
<dbReference type="SUPFAM" id="SSF159659">
    <property type="entry name" value="Cgl1923-like"/>
    <property type="match status" value="1"/>
</dbReference>
<feature type="region of interest" description="Disordered" evidence="1">
    <location>
        <begin position="224"/>
        <end position="248"/>
    </location>
</feature>